<feature type="compositionally biased region" description="Basic and acidic residues" evidence="2">
    <location>
        <begin position="9"/>
        <end position="20"/>
    </location>
</feature>
<evidence type="ECO:0000313" key="5">
    <source>
        <dbReference type="Proteomes" id="UP001154282"/>
    </source>
</evidence>
<proteinExistence type="predicted"/>
<keyword evidence="5" id="KW-1185">Reference proteome</keyword>
<feature type="region of interest" description="Disordered" evidence="2">
    <location>
        <begin position="1"/>
        <end position="20"/>
    </location>
</feature>
<keyword evidence="1" id="KW-0175">Coiled coil</keyword>
<feature type="region of interest" description="Disordered" evidence="2">
    <location>
        <begin position="54"/>
        <end position="95"/>
    </location>
</feature>
<feature type="compositionally biased region" description="Polar residues" evidence="2">
    <location>
        <begin position="498"/>
        <end position="511"/>
    </location>
</feature>
<gene>
    <name evidence="4" type="ORF">LITE_LOCUS13069</name>
</gene>
<dbReference type="PANTHER" id="PTHR47969:SF6">
    <property type="entry name" value="KINESIN-LIKE PROTEIN KIN-4C"/>
    <property type="match status" value="1"/>
</dbReference>
<dbReference type="Pfam" id="PF25764">
    <property type="entry name" value="KIF21A_4th"/>
    <property type="match status" value="1"/>
</dbReference>
<name>A0AAV0J812_9ROSI</name>
<feature type="coiled-coil region" evidence="1">
    <location>
        <begin position="289"/>
        <end position="342"/>
    </location>
</feature>
<protein>
    <recommendedName>
        <fullName evidence="3">Tesmin/TSO1-like CXC domain-containing protein</fullName>
    </recommendedName>
</protein>
<feature type="compositionally biased region" description="Polar residues" evidence="2">
    <location>
        <begin position="254"/>
        <end position="272"/>
    </location>
</feature>
<dbReference type="GO" id="GO:0007052">
    <property type="term" value="P:mitotic spindle organization"/>
    <property type="evidence" value="ECO:0007669"/>
    <property type="project" value="TreeGrafter"/>
</dbReference>
<dbReference type="AlphaFoldDB" id="A0AAV0J812"/>
<dbReference type="GO" id="GO:0051231">
    <property type="term" value="P:spindle elongation"/>
    <property type="evidence" value="ECO:0007669"/>
    <property type="project" value="TreeGrafter"/>
</dbReference>
<evidence type="ECO:0000259" key="3">
    <source>
        <dbReference type="SMART" id="SM01114"/>
    </source>
</evidence>
<dbReference type="EMBL" id="CAMGYJ010000004">
    <property type="protein sequence ID" value="CAI0406040.1"/>
    <property type="molecule type" value="Genomic_DNA"/>
</dbReference>
<comment type="caution">
    <text evidence="4">The sequence shown here is derived from an EMBL/GenBank/DDBJ whole genome shotgun (WGS) entry which is preliminary data.</text>
</comment>
<sequence>FSNGVTQKKRQERESKRRKIQNERHFLTSLNRSCLSTSLAIHCLDLFSSITGRMKRGDRRTKRAGATDSPSPSKCGESDKQPQPQPQQNHESRIHDLERENQDLRKEVEELKHRLGNDSPASDGKIQKLYEGALEKLRILDEQAMDLKKKLNAKSQFSTQKQKTAGRQPEDVIQRLKAQKVQLLCKIKLDSVQFRLSKASLEKEVLQLKKDHRKNEYEIRKLLALTSRQKLVLQRKQEEASAATRKLNEFLQSRKTLSQRSSGSQKDGSPGSQALEIELKVTERVEDIRCDFERQMEEMAEEVKKYEEEAEMLRQENFRFMLQDKENDCMARDSELRDLKEEVFKLSTMVNQMPIVRARPVHSTKPQDLSRSVLFETPAVDSETSDNVPTRVKSALGGCCSCSKNSLCKTNKCQCRAAKGGCGEGCRCSIAKCTNGKRLAKKDSSLPSVMAQDLVHSSGSENTSDATSPNQVTERQPFSEIGNVQGCKSEEETKMEKASTNLEMEQPTGNPESLKPVADKTGAAPPDMFRKLTRAMRSAVIGK</sequence>
<reference evidence="4" key="1">
    <citation type="submission" date="2022-08" db="EMBL/GenBank/DDBJ databases">
        <authorList>
            <person name="Gutierrez-Valencia J."/>
        </authorList>
    </citation>
    <scope>NUCLEOTIDE SEQUENCE</scope>
</reference>
<dbReference type="GO" id="GO:0007018">
    <property type="term" value="P:microtubule-based movement"/>
    <property type="evidence" value="ECO:0007669"/>
    <property type="project" value="InterPro"/>
</dbReference>
<dbReference type="SMART" id="SM01114">
    <property type="entry name" value="CXC"/>
    <property type="match status" value="1"/>
</dbReference>
<organism evidence="4 5">
    <name type="scientific">Linum tenue</name>
    <dbReference type="NCBI Taxonomy" id="586396"/>
    <lineage>
        <taxon>Eukaryota</taxon>
        <taxon>Viridiplantae</taxon>
        <taxon>Streptophyta</taxon>
        <taxon>Embryophyta</taxon>
        <taxon>Tracheophyta</taxon>
        <taxon>Spermatophyta</taxon>
        <taxon>Magnoliopsida</taxon>
        <taxon>eudicotyledons</taxon>
        <taxon>Gunneridae</taxon>
        <taxon>Pentapetalae</taxon>
        <taxon>rosids</taxon>
        <taxon>fabids</taxon>
        <taxon>Malpighiales</taxon>
        <taxon>Linaceae</taxon>
        <taxon>Linum</taxon>
    </lineage>
</organism>
<feature type="region of interest" description="Disordered" evidence="2">
    <location>
        <begin position="254"/>
        <end position="274"/>
    </location>
</feature>
<feature type="region of interest" description="Disordered" evidence="2">
    <location>
        <begin position="455"/>
        <end position="526"/>
    </location>
</feature>
<accession>A0AAV0J812</accession>
<feature type="domain" description="Tesmin/TSO1-like CXC" evidence="3">
    <location>
        <begin position="395"/>
        <end position="439"/>
    </location>
</feature>
<feature type="compositionally biased region" description="Polar residues" evidence="2">
    <location>
        <begin position="455"/>
        <end position="476"/>
    </location>
</feature>
<evidence type="ECO:0000313" key="4">
    <source>
        <dbReference type="EMBL" id="CAI0406040.1"/>
    </source>
</evidence>
<dbReference type="GO" id="GO:0003777">
    <property type="term" value="F:microtubule motor activity"/>
    <property type="evidence" value="ECO:0007669"/>
    <property type="project" value="InterPro"/>
</dbReference>
<dbReference type="InterPro" id="IPR033467">
    <property type="entry name" value="Tesmin/TSO1-like_CXC"/>
</dbReference>
<dbReference type="PANTHER" id="PTHR47969">
    <property type="entry name" value="CHROMOSOME-ASSOCIATED KINESIN KIF4A-RELATED"/>
    <property type="match status" value="1"/>
</dbReference>
<dbReference type="InterPro" id="IPR027640">
    <property type="entry name" value="Kinesin-like_fam"/>
</dbReference>
<evidence type="ECO:0000256" key="2">
    <source>
        <dbReference type="SAM" id="MobiDB-lite"/>
    </source>
</evidence>
<feature type="compositionally biased region" description="Basic residues" evidence="2">
    <location>
        <begin position="54"/>
        <end position="63"/>
    </location>
</feature>
<dbReference type="Proteomes" id="UP001154282">
    <property type="component" value="Unassembled WGS sequence"/>
</dbReference>
<feature type="compositionally biased region" description="Basic and acidic residues" evidence="2">
    <location>
        <begin position="488"/>
        <end position="497"/>
    </location>
</feature>
<feature type="non-terminal residue" evidence="4">
    <location>
        <position position="1"/>
    </location>
</feature>
<evidence type="ECO:0000256" key="1">
    <source>
        <dbReference type="SAM" id="Coils"/>
    </source>
</evidence>
<dbReference type="GO" id="GO:0005875">
    <property type="term" value="C:microtubule associated complex"/>
    <property type="evidence" value="ECO:0007669"/>
    <property type="project" value="TreeGrafter"/>
</dbReference>